<dbReference type="GO" id="GO:0016746">
    <property type="term" value="F:acyltransferase activity"/>
    <property type="evidence" value="ECO:0007669"/>
    <property type="project" value="UniProtKB-KW"/>
</dbReference>
<gene>
    <name evidence="4" type="ORF">RY972_06880</name>
</gene>
<evidence type="ECO:0000313" key="5">
    <source>
        <dbReference type="Proteomes" id="UP001302667"/>
    </source>
</evidence>
<proteinExistence type="inferred from homology"/>
<evidence type="ECO:0000256" key="3">
    <source>
        <dbReference type="ARBA" id="ARBA00023315"/>
    </source>
</evidence>
<dbReference type="CDD" id="cd04647">
    <property type="entry name" value="LbH_MAT_like"/>
    <property type="match status" value="1"/>
</dbReference>
<organism evidence="4 5">
    <name type="scientific">Aeromonas allosaccharophila</name>
    <dbReference type="NCBI Taxonomy" id="656"/>
    <lineage>
        <taxon>Bacteria</taxon>
        <taxon>Pseudomonadati</taxon>
        <taxon>Pseudomonadota</taxon>
        <taxon>Gammaproteobacteria</taxon>
        <taxon>Aeromonadales</taxon>
        <taxon>Aeromonadaceae</taxon>
        <taxon>Aeromonas</taxon>
    </lineage>
</organism>
<comment type="similarity">
    <text evidence="1">Belongs to the transferase hexapeptide repeat family.</text>
</comment>
<evidence type="ECO:0000313" key="4">
    <source>
        <dbReference type="EMBL" id="WOE67778.1"/>
    </source>
</evidence>
<dbReference type="EMBL" id="CP136584">
    <property type="protein sequence ID" value="WOE67778.1"/>
    <property type="molecule type" value="Genomic_DNA"/>
</dbReference>
<reference evidence="4 5" key="1">
    <citation type="submission" date="2023-10" db="EMBL/GenBank/DDBJ databases">
        <title>Genome analysis of psychrotrophic aerobic bacterium Aeromonas allosaccharophila BIM B-1809 isolated from infected fish.</title>
        <authorList>
            <person name="Leanovich S.I."/>
            <person name="Sidarenka A.V."/>
            <person name="Akhremchuk A.E."/>
            <person name="Sikolenko M.A."/>
            <person name="Valentovich L.N."/>
        </authorList>
    </citation>
    <scope>NUCLEOTIDE SEQUENCE [LARGE SCALE GENOMIC DNA]</scope>
    <source>
        <strain evidence="4 5">BIM B-1809</strain>
    </source>
</reference>
<dbReference type="RefSeq" id="WP_317103766.1">
    <property type="nucleotide sequence ID" value="NZ_CP136584.1"/>
</dbReference>
<evidence type="ECO:0000256" key="2">
    <source>
        <dbReference type="ARBA" id="ARBA00022679"/>
    </source>
</evidence>
<protein>
    <submittedName>
        <fullName evidence="4">Acyltransferase</fullName>
        <ecNumber evidence="4">2.3.1.-</ecNumber>
    </submittedName>
</protein>
<accession>A0ABZ0FEH7</accession>
<dbReference type="PANTHER" id="PTHR43300:SF12">
    <property type="entry name" value="CHLORAMPHENICOL ACETYLTRANSFERASE"/>
    <property type="match status" value="1"/>
</dbReference>
<dbReference type="EC" id="2.3.1.-" evidence="4"/>
<keyword evidence="5" id="KW-1185">Reference proteome</keyword>
<dbReference type="InterPro" id="IPR050179">
    <property type="entry name" value="Trans_hexapeptide_repeat"/>
</dbReference>
<dbReference type="Gene3D" id="2.160.10.10">
    <property type="entry name" value="Hexapeptide repeat proteins"/>
    <property type="match status" value="1"/>
</dbReference>
<keyword evidence="3 4" id="KW-0012">Acyltransferase</keyword>
<keyword evidence="2 4" id="KW-0808">Transferase</keyword>
<sequence>MAFLTKEQINAIGFKYIGDNVKISDKAAIYSPDLISIEDNSRVDDFCLLSGNIKIGKNVHVAAYCNLAGGKPGIEMEDFSGLAYGCHVFTQSDDYSGETMTNPTVPKKYKKETYKKVHIGKHVIVGTKSIILPGVNVAEGCSVGAMTMLTKSTQPWGIYFGIPAKRIKERKKALLELESEYIKEY</sequence>
<dbReference type="SUPFAM" id="SSF51161">
    <property type="entry name" value="Trimeric LpxA-like enzymes"/>
    <property type="match status" value="1"/>
</dbReference>
<name>A0ABZ0FEH7_9GAMM</name>
<dbReference type="Proteomes" id="UP001302667">
    <property type="component" value="Chromosome"/>
</dbReference>
<dbReference type="PANTHER" id="PTHR43300">
    <property type="entry name" value="ACETYLTRANSFERASE"/>
    <property type="match status" value="1"/>
</dbReference>
<evidence type="ECO:0000256" key="1">
    <source>
        <dbReference type="ARBA" id="ARBA00007274"/>
    </source>
</evidence>
<dbReference type="InterPro" id="IPR011004">
    <property type="entry name" value="Trimer_LpxA-like_sf"/>
</dbReference>